<organism evidence="2 3">
    <name type="scientific">Sphingorhabdus profundilacus</name>
    <dbReference type="NCBI Taxonomy" id="2509718"/>
    <lineage>
        <taxon>Bacteria</taxon>
        <taxon>Pseudomonadati</taxon>
        <taxon>Pseudomonadota</taxon>
        <taxon>Alphaproteobacteria</taxon>
        <taxon>Sphingomonadales</taxon>
        <taxon>Sphingomonadaceae</taxon>
        <taxon>Sphingorhabdus</taxon>
    </lineage>
</organism>
<dbReference type="EMBL" id="SDWJ01000001">
    <property type="protein sequence ID" value="MVZ97028.1"/>
    <property type="molecule type" value="Genomic_DNA"/>
</dbReference>
<evidence type="ECO:0000313" key="2">
    <source>
        <dbReference type="EMBL" id="MVZ97028.1"/>
    </source>
</evidence>
<proteinExistence type="predicted"/>
<feature type="chain" id="PRO_5026254179" description="UrcA family protein" evidence="1">
    <location>
        <begin position="22"/>
        <end position="134"/>
    </location>
</feature>
<comment type="caution">
    <text evidence="2">The sequence shown here is derived from an EMBL/GenBank/DDBJ whole genome shotgun (WGS) entry which is preliminary data.</text>
</comment>
<dbReference type="RefSeq" id="WP_160352948.1">
    <property type="nucleotide sequence ID" value="NZ_SDWJ01000001.1"/>
</dbReference>
<sequence>MAVLKSLLMASVFLSSSHALAQDEVVPSPSEMPERISFLVAIGEEKCREPEGDEIVVCATVPENERYRIPVALRKKERVVTDRSWSSAVDTLDSFAADLRPNSCSVNGSGGFTGCTQKMLQQWFAERRSKQSAN</sequence>
<dbReference type="AlphaFoldDB" id="A0A6I4M3G9"/>
<gene>
    <name evidence="2" type="ORF">EUU23_04825</name>
</gene>
<keyword evidence="3" id="KW-1185">Reference proteome</keyword>
<feature type="signal peptide" evidence="1">
    <location>
        <begin position="1"/>
        <end position="21"/>
    </location>
</feature>
<evidence type="ECO:0000313" key="3">
    <source>
        <dbReference type="Proteomes" id="UP000471147"/>
    </source>
</evidence>
<protein>
    <recommendedName>
        <fullName evidence="4">UrcA family protein</fullName>
    </recommendedName>
</protein>
<evidence type="ECO:0000256" key="1">
    <source>
        <dbReference type="SAM" id="SignalP"/>
    </source>
</evidence>
<evidence type="ECO:0008006" key="4">
    <source>
        <dbReference type="Google" id="ProtNLM"/>
    </source>
</evidence>
<reference evidence="2 3" key="1">
    <citation type="submission" date="2019-01" db="EMBL/GenBank/DDBJ databases">
        <title>Sphingorhabdus lacus sp.nov., isolated from an oligotrophic freshwater lake.</title>
        <authorList>
            <person name="Park M."/>
        </authorList>
    </citation>
    <scope>NUCLEOTIDE SEQUENCE [LARGE SCALE GENOMIC DNA]</scope>
    <source>
        <strain evidence="2 3">IMCC26285</strain>
    </source>
</reference>
<dbReference type="Proteomes" id="UP000471147">
    <property type="component" value="Unassembled WGS sequence"/>
</dbReference>
<name>A0A6I4M3G9_9SPHN</name>
<dbReference type="OrthoDB" id="7391233at2"/>
<keyword evidence="1" id="KW-0732">Signal</keyword>
<accession>A0A6I4M3G9</accession>